<proteinExistence type="inferred from homology"/>
<feature type="domain" description="Rhodanese" evidence="2">
    <location>
        <begin position="142"/>
        <end position="236"/>
    </location>
</feature>
<dbReference type="PANTHER" id="PTHR43268:SF3">
    <property type="entry name" value="RHODANESE-LIKE DOMAIN-CONTAINING PROTEIN 7-RELATED"/>
    <property type="match status" value="1"/>
</dbReference>
<keyword evidence="4" id="KW-1185">Reference proteome</keyword>
<dbReference type="Pfam" id="PF00581">
    <property type="entry name" value="Rhodanese"/>
    <property type="match status" value="1"/>
</dbReference>
<dbReference type="Proteomes" id="UP001470586">
    <property type="component" value="Chromosome"/>
</dbReference>
<reference evidence="3" key="1">
    <citation type="submission" date="2023-06" db="EMBL/GenBank/DDBJ databases">
        <title>Complete Genome of Candidatus Phytoplasma asteris M33.</title>
        <authorList>
            <person name="Toth R."/>
            <person name="Ilic A.-M."/>
            <person name="Huettel B."/>
            <person name="Duduk B."/>
            <person name="Kube M."/>
        </authorList>
    </citation>
    <scope>NUCLEOTIDE SEQUENCE [LARGE SCALE GENOMIC DNA]</scope>
    <source>
        <strain evidence="3">M33</strain>
    </source>
</reference>
<dbReference type="InterPro" id="IPR036873">
    <property type="entry name" value="Rhodanese-like_dom_sf"/>
</dbReference>
<sequence>MHAISIEKRHNYFMTKTSNSPYLVILYYQYVPIKDPQTFRNQHFKYCESLGLLGRIIVAQEGINGTLSGPKEQIHKYIDQLKQDVRFCNTVFKIENVDAQVFPRLSIKVKPELVNLSLEEKVDLTKDKGAYLAPQEFLQSLQEKDVLILDARNDYEYDLGHFRNAVNPNIRHFRDLPNWVKQNTHLLKNKKIVTYCTGGVRCEKFSTFLKKEGFVDVYQLEGGIISYGKHPETQGVLWDGQMYVFDQRIAVTVNQKEHVIVGKDYFDGTPCERYINCSNPQCNKQILCHEHNEHKYLGACSDKCSAHPQNRYLKKHNNKTS</sequence>
<name>A0ABZ2YFW5_9MOLU</name>
<keyword evidence="1" id="KW-0819">tRNA processing</keyword>
<dbReference type="InterPro" id="IPR020936">
    <property type="entry name" value="TrhO"/>
</dbReference>
<dbReference type="InterPro" id="IPR022111">
    <property type="entry name" value="Rhodanese_C"/>
</dbReference>
<evidence type="ECO:0000259" key="2">
    <source>
        <dbReference type="PROSITE" id="PS50206"/>
    </source>
</evidence>
<accession>A0ABZ2YFW5</accession>
<dbReference type="HAMAP" id="MF_00469">
    <property type="entry name" value="TrhO"/>
    <property type="match status" value="1"/>
</dbReference>
<dbReference type="PROSITE" id="PS50206">
    <property type="entry name" value="RHODANESE_3"/>
    <property type="match status" value="1"/>
</dbReference>
<dbReference type="Pfam" id="PF12368">
    <property type="entry name" value="Rhodanese_C"/>
    <property type="match status" value="1"/>
</dbReference>
<dbReference type="CDD" id="cd01518">
    <property type="entry name" value="RHOD_YceA"/>
    <property type="match status" value="1"/>
</dbReference>
<dbReference type="EMBL" id="CP128397">
    <property type="protein sequence ID" value="WZN38773.1"/>
    <property type="molecule type" value="Genomic_DNA"/>
</dbReference>
<comment type="catalytic activity">
    <reaction evidence="1">
        <text>uridine(34) in tRNA + AH2 + O2 = 5-hydroxyuridine(34) in tRNA + A + H2O</text>
        <dbReference type="Rhea" id="RHEA:64224"/>
        <dbReference type="Rhea" id="RHEA-COMP:11727"/>
        <dbReference type="Rhea" id="RHEA-COMP:13381"/>
        <dbReference type="ChEBI" id="CHEBI:13193"/>
        <dbReference type="ChEBI" id="CHEBI:15377"/>
        <dbReference type="ChEBI" id="CHEBI:15379"/>
        <dbReference type="ChEBI" id="CHEBI:17499"/>
        <dbReference type="ChEBI" id="CHEBI:65315"/>
        <dbReference type="ChEBI" id="CHEBI:136877"/>
    </reaction>
</comment>
<comment type="function">
    <text evidence="1">Catalyzes oxygen-dependent 5-hydroxyuridine (ho5U) modification at position 34 in tRNAs.</text>
</comment>
<dbReference type="EC" id="1.14.-.-" evidence="1"/>
<dbReference type="Gene3D" id="3.40.250.10">
    <property type="entry name" value="Rhodanese-like domain"/>
    <property type="match status" value="1"/>
</dbReference>
<dbReference type="NCBIfam" id="NF001135">
    <property type="entry name" value="PRK00142.1-3"/>
    <property type="match status" value="1"/>
</dbReference>
<evidence type="ECO:0000313" key="3">
    <source>
        <dbReference type="EMBL" id="WZN38773.1"/>
    </source>
</evidence>
<keyword evidence="1" id="KW-0560">Oxidoreductase</keyword>
<evidence type="ECO:0000313" key="4">
    <source>
        <dbReference type="Proteomes" id="UP001470586"/>
    </source>
</evidence>
<dbReference type="InterPro" id="IPR040503">
    <property type="entry name" value="TRHO_N"/>
</dbReference>
<gene>
    <name evidence="1" type="primary">trhO</name>
    <name evidence="3" type="ORF">M33023_06420</name>
</gene>
<dbReference type="InterPro" id="IPR001763">
    <property type="entry name" value="Rhodanese-like_dom"/>
</dbReference>
<dbReference type="PANTHER" id="PTHR43268">
    <property type="entry name" value="THIOSULFATE SULFURTRANSFERASE/RHODANESE-LIKE DOMAIN-CONTAINING PROTEIN 2"/>
    <property type="match status" value="1"/>
</dbReference>
<comment type="similarity">
    <text evidence="1">Belongs to the TrhO family.</text>
</comment>
<dbReference type="Gene3D" id="3.30.70.100">
    <property type="match status" value="1"/>
</dbReference>
<dbReference type="SUPFAM" id="SSF52821">
    <property type="entry name" value="Rhodanese/Cell cycle control phosphatase"/>
    <property type="match status" value="1"/>
</dbReference>
<organism evidence="3 4">
    <name type="scientific">Candidatus Phytoplasma asteris</name>
    <dbReference type="NCBI Taxonomy" id="85620"/>
    <lineage>
        <taxon>Bacteria</taxon>
        <taxon>Bacillati</taxon>
        <taxon>Mycoplasmatota</taxon>
        <taxon>Mollicutes</taxon>
        <taxon>Acholeplasmatales</taxon>
        <taxon>Acholeplasmataceae</taxon>
        <taxon>Candidatus Phytoplasma</taxon>
        <taxon>16SrI (Aster yellows group)</taxon>
    </lineage>
</organism>
<dbReference type="Pfam" id="PF17773">
    <property type="entry name" value="UPF0176_N"/>
    <property type="match status" value="1"/>
</dbReference>
<evidence type="ECO:0000256" key="1">
    <source>
        <dbReference type="HAMAP-Rule" id="MF_00469"/>
    </source>
</evidence>
<dbReference type="SMART" id="SM00450">
    <property type="entry name" value="RHOD"/>
    <property type="match status" value="1"/>
</dbReference>
<protein>
    <recommendedName>
        <fullName evidence="1">tRNA uridine(34) hydroxylase</fullName>
        <ecNumber evidence="1">1.14.-.-</ecNumber>
    </recommendedName>
    <alternativeName>
        <fullName evidence="1">tRNA hydroxylation protein O</fullName>
    </alternativeName>
</protein>